<dbReference type="EMBL" id="ML987193">
    <property type="protein sequence ID" value="KAF2251200.1"/>
    <property type="molecule type" value="Genomic_DNA"/>
</dbReference>
<proteinExistence type="predicted"/>
<reference evidence="2" key="1">
    <citation type="journal article" date="2020" name="Stud. Mycol.">
        <title>101 Dothideomycetes genomes: a test case for predicting lifestyles and emergence of pathogens.</title>
        <authorList>
            <person name="Haridas S."/>
            <person name="Albert R."/>
            <person name="Binder M."/>
            <person name="Bloem J."/>
            <person name="Labutti K."/>
            <person name="Salamov A."/>
            <person name="Andreopoulos B."/>
            <person name="Baker S."/>
            <person name="Barry K."/>
            <person name="Bills G."/>
            <person name="Bluhm B."/>
            <person name="Cannon C."/>
            <person name="Castanera R."/>
            <person name="Culley D."/>
            <person name="Daum C."/>
            <person name="Ezra D."/>
            <person name="Gonzalez J."/>
            <person name="Henrissat B."/>
            <person name="Kuo A."/>
            <person name="Liang C."/>
            <person name="Lipzen A."/>
            <person name="Lutzoni F."/>
            <person name="Magnuson J."/>
            <person name="Mondo S."/>
            <person name="Nolan M."/>
            <person name="Ohm R."/>
            <person name="Pangilinan J."/>
            <person name="Park H.-J."/>
            <person name="Ramirez L."/>
            <person name="Alfaro M."/>
            <person name="Sun H."/>
            <person name="Tritt A."/>
            <person name="Yoshinaga Y."/>
            <person name="Zwiers L.-H."/>
            <person name="Turgeon B."/>
            <person name="Goodwin S."/>
            <person name="Spatafora J."/>
            <person name="Crous P."/>
            <person name="Grigoriev I."/>
        </authorList>
    </citation>
    <scope>NUCLEOTIDE SEQUENCE</scope>
    <source>
        <strain evidence="2">CBS 122368</strain>
    </source>
</reference>
<dbReference type="OrthoDB" id="3794317at2759"/>
<organism evidence="2 3">
    <name type="scientific">Trematosphaeria pertusa</name>
    <dbReference type="NCBI Taxonomy" id="390896"/>
    <lineage>
        <taxon>Eukaryota</taxon>
        <taxon>Fungi</taxon>
        <taxon>Dikarya</taxon>
        <taxon>Ascomycota</taxon>
        <taxon>Pezizomycotina</taxon>
        <taxon>Dothideomycetes</taxon>
        <taxon>Pleosporomycetidae</taxon>
        <taxon>Pleosporales</taxon>
        <taxon>Massarineae</taxon>
        <taxon>Trematosphaeriaceae</taxon>
        <taxon>Trematosphaeria</taxon>
    </lineage>
</organism>
<protein>
    <submittedName>
        <fullName evidence="2">Uncharacterized protein</fullName>
    </submittedName>
</protein>
<name>A0A6A6INP5_9PLEO</name>
<evidence type="ECO:0000313" key="3">
    <source>
        <dbReference type="Proteomes" id="UP000800094"/>
    </source>
</evidence>
<dbReference type="RefSeq" id="XP_033686204.1">
    <property type="nucleotide sequence ID" value="XM_033833123.1"/>
</dbReference>
<keyword evidence="3" id="KW-1185">Reference proteome</keyword>
<feature type="compositionally biased region" description="Polar residues" evidence="1">
    <location>
        <begin position="44"/>
        <end position="56"/>
    </location>
</feature>
<feature type="region of interest" description="Disordered" evidence="1">
    <location>
        <begin position="177"/>
        <end position="209"/>
    </location>
</feature>
<sequence length="429" mass="47357">MSQDSFDHGELDTCFANQDHNPMYSPAHGEDLEELDFRLDDDSTAPTDSSNTTIASTPDFAGYTFGKRGAAIAPAYPPPGYNSPHPYSLELHHGFPPTPQLAQRPAPLRSHTSSSFLHPPQYFSRTQQPYHRRSLSQGDADRIAAATQSNPVFFRLQVPRARPATPLEDDISRLRKRMGPYDDGGRSLSQSPGNSMGRNTPTSTPMPVHEDAYGIVSTYIGMPMTSEASFMDTEGLSVQLTSTNDSSFRHMSHHDQVSQSRRVIEIGAMAVVNAARVDPSLARKRSRLPGLDIEEPGRDAEQGRREILKKLEELEHHLKHELYDCDEALKACGMIREALASKTKDDAQVLEHQAAERCNGVRTPIAALLGCRDPDGRPAKVDDGDDILAPPSQVIPIGDDELYHNASHGDLFNIFTKGRRESEMETHGL</sequence>
<feature type="compositionally biased region" description="Basic and acidic residues" evidence="1">
    <location>
        <begin position="1"/>
        <end position="11"/>
    </location>
</feature>
<evidence type="ECO:0000313" key="2">
    <source>
        <dbReference type="EMBL" id="KAF2251200.1"/>
    </source>
</evidence>
<dbReference type="AlphaFoldDB" id="A0A6A6INP5"/>
<feature type="region of interest" description="Disordered" evidence="1">
    <location>
        <begin position="83"/>
        <end position="139"/>
    </location>
</feature>
<accession>A0A6A6INP5</accession>
<feature type="compositionally biased region" description="Polar residues" evidence="1">
    <location>
        <begin position="187"/>
        <end position="205"/>
    </location>
</feature>
<dbReference type="Proteomes" id="UP000800094">
    <property type="component" value="Unassembled WGS sequence"/>
</dbReference>
<evidence type="ECO:0000256" key="1">
    <source>
        <dbReference type="SAM" id="MobiDB-lite"/>
    </source>
</evidence>
<dbReference type="GeneID" id="54586453"/>
<feature type="region of interest" description="Disordered" evidence="1">
    <location>
        <begin position="1"/>
        <end position="60"/>
    </location>
</feature>
<gene>
    <name evidence="2" type="ORF">BU26DRAFT_563140</name>
</gene>